<keyword evidence="8" id="KW-1185">Reference proteome</keyword>
<dbReference type="PROSITE" id="PS51352">
    <property type="entry name" value="THIOREDOXIN_2"/>
    <property type="match status" value="1"/>
</dbReference>
<comment type="similarity">
    <text evidence="1">Belongs to the SCO1/2 family.</text>
</comment>
<dbReference type="Gene3D" id="3.40.30.10">
    <property type="entry name" value="Glutaredoxin"/>
    <property type="match status" value="1"/>
</dbReference>
<feature type="domain" description="Thioredoxin" evidence="6">
    <location>
        <begin position="52"/>
        <end position="217"/>
    </location>
</feature>
<name>A0A917DEH5_9FLAO</name>
<organism evidence="7 8">
    <name type="scientific">Flavobacterium orientale</name>
    <dbReference type="NCBI Taxonomy" id="1756020"/>
    <lineage>
        <taxon>Bacteria</taxon>
        <taxon>Pseudomonadati</taxon>
        <taxon>Bacteroidota</taxon>
        <taxon>Flavobacteriia</taxon>
        <taxon>Flavobacteriales</taxon>
        <taxon>Flavobacteriaceae</taxon>
        <taxon>Flavobacterium</taxon>
    </lineage>
</organism>
<keyword evidence="2 3" id="KW-0186">Copper</keyword>
<reference evidence="7" key="1">
    <citation type="journal article" date="2014" name="Int. J. Syst. Evol. Microbiol.">
        <title>Complete genome sequence of Corynebacterium casei LMG S-19264T (=DSM 44701T), isolated from a smear-ripened cheese.</title>
        <authorList>
            <consortium name="US DOE Joint Genome Institute (JGI-PGF)"/>
            <person name="Walter F."/>
            <person name="Albersmeier A."/>
            <person name="Kalinowski J."/>
            <person name="Ruckert C."/>
        </authorList>
    </citation>
    <scope>NUCLEOTIDE SEQUENCE</scope>
    <source>
        <strain evidence="7">CGMCC 1.12506</strain>
    </source>
</reference>
<dbReference type="InterPro" id="IPR013766">
    <property type="entry name" value="Thioredoxin_domain"/>
</dbReference>
<accession>A0A917DEH5</accession>
<reference evidence="7" key="2">
    <citation type="submission" date="2020-09" db="EMBL/GenBank/DDBJ databases">
        <authorList>
            <person name="Sun Q."/>
            <person name="Zhou Y."/>
        </authorList>
    </citation>
    <scope>NUCLEOTIDE SEQUENCE</scope>
    <source>
        <strain evidence="7">CGMCC 1.12506</strain>
    </source>
</reference>
<feature type="binding site" evidence="3">
    <location>
        <position position="179"/>
    </location>
    <ligand>
        <name>Cu cation</name>
        <dbReference type="ChEBI" id="CHEBI:23378"/>
    </ligand>
</feature>
<dbReference type="GO" id="GO:0046872">
    <property type="term" value="F:metal ion binding"/>
    <property type="evidence" value="ECO:0007669"/>
    <property type="project" value="UniProtKB-KW"/>
</dbReference>
<feature type="transmembrane region" description="Helical" evidence="5">
    <location>
        <begin position="6"/>
        <end position="25"/>
    </location>
</feature>
<feature type="binding site" evidence="3">
    <location>
        <position position="94"/>
    </location>
    <ligand>
        <name>Cu cation</name>
        <dbReference type="ChEBI" id="CHEBI:23378"/>
    </ligand>
</feature>
<dbReference type="AlphaFoldDB" id="A0A917DEH5"/>
<feature type="disulfide bond" description="Redox-active" evidence="4">
    <location>
        <begin position="90"/>
        <end position="94"/>
    </location>
</feature>
<evidence type="ECO:0000256" key="1">
    <source>
        <dbReference type="ARBA" id="ARBA00010996"/>
    </source>
</evidence>
<feature type="binding site" evidence="3">
    <location>
        <position position="90"/>
    </location>
    <ligand>
        <name>Cu cation</name>
        <dbReference type="ChEBI" id="CHEBI:23378"/>
    </ligand>
</feature>
<comment type="caution">
    <text evidence="7">The sequence shown here is derived from an EMBL/GenBank/DDBJ whole genome shotgun (WGS) entry which is preliminary data.</text>
</comment>
<dbReference type="RefSeq" id="WP_188362883.1">
    <property type="nucleotide sequence ID" value="NZ_BMFG01000011.1"/>
</dbReference>
<evidence type="ECO:0000256" key="4">
    <source>
        <dbReference type="PIRSR" id="PIRSR603782-2"/>
    </source>
</evidence>
<evidence type="ECO:0000313" key="7">
    <source>
        <dbReference type="EMBL" id="GGD33617.1"/>
    </source>
</evidence>
<proteinExistence type="inferred from homology"/>
<dbReference type="InterPro" id="IPR036249">
    <property type="entry name" value="Thioredoxin-like_sf"/>
</dbReference>
<evidence type="ECO:0000313" key="8">
    <source>
        <dbReference type="Proteomes" id="UP000625735"/>
    </source>
</evidence>
<dbReference type="SUPFAM" id="SSF52833">
    <property type="entry name" value="Thioredoxin-like"/>
    <property type="match status" value="1"/>
</dbReference>
<evidence type="ECO:0000256" key="5">
    <source>
        <dbReference type="SAM" id="Phobius"/>
    </source>
</evidence>
<protein>
    <submittedName>
        <fullName evidence="7">Photosynthetic protein synthase II</fullName>
    </submittedName>
</protein>
<evidence type="ECO:0000256" key="2">
    <source>
        <dbReference type="ARBA" id="ARBA00023008"/>
    </source>
</evidence>
<dbReference type="PANTHER" id="PTHR12151:SF25">
    <property type="entry name" value="LINALOOL DEHYDRATASE_ISOMERASE DOMAIN-CONTAINING PROTEIN"/>
    <property type="match status" value="1"/>
</dbReference>
<dbReference type="Pfam" id="PF02630">
    <property type="entry name" value="SCO1-SenC"/>
    <property type="match status" value="1"/>
</dbReference>
<dbReference type="PANTHER" id="PTHR12151">
    <property type="entry name" value="ELECTRON TRANSPORT PROTIN SCO1/SENC FAMILY MEMBER"/>
    <property type="match status" value="1"/>
</dbReference>
<keyword evidence="5" id="KW-0472">Membrane</keyword>
<keyword evidence="3" id="KW-0479">Metal-binding</keyword>
<keyword evidence="5" id="KW-0812">Transmembrane</keyword>
<keyword evidence="4" id="KW-1015">Disulfide bond</keyword>
<keyword evidence="5" id="KW-1133">Transmembrane helix</keyword>
<dbReference type="EMBL" id="BMFG01000011">
    <property type="protein sequence ID" value="GGD33617.1"/>
    <property type="molecule type" value="Genomic_DNA"/>
</dbReference>
<dbReference type="Proteomes" id="UP000625735">
    <property type="component" value="Unassembled WGS sequence"/>
</dbReference>
<evidence type="ECO:0000256" key="3">
    <source>
        <dbReference type="PIRSR" id="PIRSR603782-1"/>
    </source>
</evidence>
<evidence type="ECO:0000259" key="6">
    <source>
        <dbReference type="PROSITE" id="PS51352"/>
    </source>
</evidence>
<dbReference type="InterPro" id="IPR003782">
    <property type="entry name" value="SCO1/SenC"/>
</dbReference>
<dbReference type="CDD" id="cd02968">
    <property type="entry name" value="SCO"/>
    <property type="match status" value="1"/>
</dbReference>
<gene>
    <name evidence="7" type="primary">ypmQ</name>
    <name evidence="7" type="ORF">GCM10011343_24530</name>
</gene>
<sequence>MKNKSYIGISFIILVFGIIFIPRIIDRISNNTIKESDRLNVSGQAETSKDLLQTIASVPKFSLTNQNGEIITNETLLGDVYVVEFFFSTCPTICPVMNQNMLLLQNHFKDHPNFSIISITINPEYDTKEVLKSHAEHLGVTSPKWHFLTGEKDYIYSIANKGFNLYAAENKTIEGGFEHSGFFALIDKNGKIRSRKDNSGNPIIYYSGLNYLDAEGFEEDFSGPYKPGIEALKQDIKVVLEEK</sequence>